<evidence type="ECO:0000256" key="2">
    <source>
        <dbReference type="ARBA" id="ARBA00023235"/>
    </source>
</evidence>
<dbReference type="RefSeq" id="WP_013820249.1">
    <property type="nucleotide sequence ID" value="NC_015572.1"/>
</dbReference>
<dbReference type="Proteomes" id="UP000008888">
    <property type="component" value="Chromosome"/>
</dbReference>
<sequence length="840" mass="93965">MNSQPLAQRIYREILPPTLSACADGIAVIGIDGPTAAGKTILADDLAELLHNDGRKVWTYRLDWTLAEREPRLADLDHLRNAQVDTFPFEGELHMRLDLARKFLERIHRFREAWYSGRETASPPEFIQIDHLYSRSVGGRAVGKAECQLEPGLVILLEGHYTARPDLDALIDFNILLLSDPVELLRRKVARVRNYRGEAEAVDYFHRIDLPSFRHHLARFGHHFDLVVDNSDYREPHLESTPFIQAWRGDDCVSEETRHDGIPGLATQILSSSRFVAPAFCAALEASLDALVTWDQYVGDCLRQDLASIHSDLRQQAESLMSGLEQRFAKQNIRFRLRHTHALHQVYKRHLPVSLGITVTAPSQQAIHLLAEIEHSSLRLQVISAAGRSLVRVEREIGSLTPRNRPQPLLIARYHPLGATEAPLPVLTPTPLAVPGFLGDHPLEIDITGEPVSPAATLSRHLDRGGVWVQRFSRFEELSYFDELATACGSATVQAGRYLIAMKSGNVALRRRFKAFQRSWAHPLATIAAPSKDQVAFDRQHDDELDAALFGNVGFPHLEECDRAHFHQLSYRFSTTQIGTIADALGAELTSSPMHPHAVDEGEHFFSASMIEVPFGEAYCRLVDRLVAEGVHHFHIDAGDGRFIPRVIDAIDKVRYLLQHHPQVILHAHLMAEDPQAGQHGQASLIDRYLDAGCHALAIHPRALSLPVELVPTLQHIRRRGARPGLVIETTQPIDSALWEVITQADLDWSVVMGVPVGYGGQLFDHGTFGRLAALHYLSRAEGRHFEIEIDGGLTMDIVEPCRRAGARIFSGWSIVRGQTDQATIEKVKRLRRLLSPEAS</sequence>
<dbReference type="InterPro" id="IPR011060">
    <property type="entry name" value="RibuloseP-bd_barrel"/>
</dbReference>
<accession>F9ZW59</accession>
<organism evidence="3 4">
    <name type="scientific">Methylomonas methanica (strain DSM 25384 / MC09)</name>
    <dbReference type="NCBI Taxonomy" id="857087"/>
    <lineage>
        <taxon>Bacteria</taxon>
        <taxon>Pseudomonadati</taxon>
        <taxon>Pseudomonadota</taxon>
        <taxon>Gammaproteobacteria</taxon>
        <taxon>Methylococcales</taxon>
        <taxon>Methylococcaceae</taxon>
        <taxon>Methylomonas</taxon>
    </lineage>
</organism>
<reference evidence="4" key="3">
    <citation type="submission" date="2011-05" db="EMBL/GenBank/DDBJ databases">
        <title>Complete sequence of Methylomonas methanica MC09.</title>
        <authorList>
            <consortium name="US DOE Joint Genome Institute"/>
            <person name="Lucas S."/>
            <person name="Han J."/>
            <person name="Lapidus A."/>
            <person name="Cheng J.-F."/>
            <person name="Goodwin L."/>
            <person name="Pitluck S."/>
            <person name="Peters L."/>
            <person name="Mikhailova N."/>
            <person name="Teshima H."/>
            <person name="Han C."/>
            <person name="Tapia R."/>
            <person name="Land M."/>
            <person name="Hauser L."/>
            <person name="Kyrpides N."/>
            <person name="Ivanova N."/>
            <person name="Pagani I."/>
            <person name="Stein L."/>
            <person name="Woyke T."/>
        </authorList>
    </citation>
    <scope>NUCLEOTIDE SEQUENCE [LARGE SCALE GENOMIC DNA]</scope>
    <source>
        <strain evidence="4">MC09</strain>
    </source>
</reference>
<evidence type="ECO:0000313" key="3">
    <source>
        <dbReference type="EMBL" id="AEG02030.1"/>
    </source>
</evidence>
<dbReference type="GO" id="GO:0005975">
    <property type="term" value="P:carbohydrate metabolic process"/>
    <property type="evidence" value="ECO:0007669"/>
    <property type="project" value="InterPro"/>
</dbReference>
<protein>
    <submittedName>
        <fullName evidence="3">Ribulose-phosphate 3-epimerase</fullName>
    </submittedName>
</protein>
<dbReference type="Gene3D" id="3.40.50.300">
    <property type="entry name" value="P-loop containing nucleotide triphosphate hydrolases"/>
    <property type="match status" value="1"/>
</dbReference>
<keyword evidence="1" id="KW-0479">Metal-binding</keyword>
<name>F9ZW59_METMM</name>
<reference key="2">
    <citation type="submission" date="2011-05" db="EMBL/GenBank/DDBJ databases">
        <title>Complete genome sequence of the aerobic marine methanotroph Methylomonas methanica MC09.</title>
        <authorList>
            <person name="Boden R."/>
            <person name="Cunliffe M."/>
            <person name="Scanlan J."/>
            <person name="Moussard H."/>
            <person name="Kits K.D."/>
            <person name="Klotz M."/>
            <person name="Jetten M."/>
            <person name="Vuilleumier S."/>
            <person name="Han J."/>
            <person name="Peters L."/>
            <person name="Mikhailova N."/>
            <person name="Teshima H."/>
            <person name="Tapia R."/>
            <person name="Kyrpides N."/>
            <person name="Ivanova N."/>
            <person name="Pagani I."/>
            <person name="Cheng J.-F."/>
            <person name="Goodwin L."/>
            <person name="Han C."/>
            <person name="Hauser L."/>
            <person name="Land M."/>
            <person name="Lapidus A."/>
            <person name="Lucas S."/>
            <person name="Pitluck S."/>
            <person name="Woyke T."/>
            <person name="Stein L.Y."/>
            <person name="Murrell C."/>
        </authorList>
    </citation>
    <scope>NUCLEOTIDE SEQUENCE</scope>
    <source>
        <strain>MC09</strain>
    </source>
</reference>
<dbReference type="InterPro" id="IPR000056">
    <property type="entry name" value="Ribul_P_3_epim-like"/>
</dbReference>
<dbReference type="GO" id="GO:0046872">
    <property type="term" value="F:metal ion binding"/>
    <property type="evidence" value="ECO:0007669"/>
    <property type="project" value="UniProtKB-KW"/>
</dbReference>
<dbReference type="OrthoDB" id="572586at2"/>
<keyword evidence="4" id="KW-1185">Reference proteome</keyword>
<keyword evidence="2" id="KW-0413">Isomerase</keyword>
<dbReference type="KEGG" id="mmt:Metme_3669"/>
<proteinExistence type="predicted"/>
<dbReference type="SUPFAM" id="SSF52540">
    <property type="entry name" value="P-loop containing nucleoside triphosphate hydrolases"/>
    <property type="match status" value="1"/>
</dbReference>
<dbReference type="HOGENOM" id="CLU_338534_0_0_6"/>
<dbReference type="PANTHER" id="PTHR11749">
    <property type="entry name" value="RIBULOSE-5-PHOSPHATE-3-EPIMERASE"/>
    <property type="match status" value="1"/>
</dbReference>
<dbReference type="AlphaFoldDB" id="F9ZW59"/>
<dbReference type="eggNOG" id="COG0036">
    <property type="taxonomic scope" value="Bacteria"/>
</dbReference>
<evidence type="ECO:0000256" key="1">
    <source>
        <dbReference type="ARBA" id="ARBA00022723"/>
    </source>
</evidence>
<reference evidence="3 4" key="1">
    <citation type="journal article" date="2011" name="J. Bacteriol.">
        <title>Complete Genome Sequence of the Aerobic Marine Methanotroph Methylomonas methanica MC09.</title>
        <authorList>
            <person name="Boden R."/>
            <person name="Cunliffe M."/>
            <person name="Scanlan J."/>
            <person name="Moussard H."/>
            <person name="Kits K.D."/>
            <person name="Klotz M.G."/>
            <person name="Jetten M.S."/>
            <person name="Vuilleumier S."/>
            <person name="Han J."/>
            <person name="Peters L."/>
            <person name="Mikhailova N."/>
            <person name="Teshima H."/>
            <person name="Tapia R."/>
            <person name="Kyrpides N."/>
            <person name="Ivanova N."/>
            <person name="Pagani I."/>
            <person name="Cheng J.F."/>
            <person name="Goodwin L."/>
            <person name="Han C."/>
            <person name="Hauser L."/>
            <person name="Land M.L."/>
            <person name="Lapidus A."/>
            <person name="Lucas S."/>
            <person name="Pitluck S."/>
            <person name="Woyke T."/>
            <person name="Stein L."/>
            <person name="Murrell J.C."/>
        </authorList>
    </citation>
    <scope>NUCLEOTIDE SEQUENCE [LARGE SCALE GENOMIC DNA]</scope>
    <source>
        <strain evidence="3 4">MC09</strain>
    </source>
</reference>
<evidence type="ECO:0000313" key="4">
    <source>
        <dbReference type="Proteomes" id="UP000008888"/>
    </source>
</evidence>
<dbReference type="InterPro" id="IPR013785">
    <property type="entry name" value="Aldolase_TIM"/>
</dbReference>
<dbReference type="SUPFAM" id="SSF51366">
    <property type="entry name" value="Ribulose-phoshate binding barrel"/>
    <property type="match status" value="1"/>
</dbReference>
<dbReference type="STRING" id="857087.Metme_3669"/>
<gene>
    <name evidence="3" type="ordered locus">Metme_3669</name>
</gene>
<dbReference type="InterPro" id="IPR027417">
    <property type="entry name" value="P-loop_NTPase"/>
</dbReference>
<dbReference type="EMBL" id="CP002738">
    <property type="protein sequence ID" value="AEG02030.1"/>
    <property type="molecule type" value="Genomic_DNA"/>
</dbReference>
<dbReference type="eggNOG" id="COG0572">
    <property type="taxonomic scope" value="Bacteria"/>
</dbReference>
<dbReference type="Gene3D" id="3.20.20.70">
    <property type="entry name" value="Aldolase class I"/>
    <property type="match status" value="1"/>
</dbReference>
<dbReference type="GO" id="GO:0016857">
    <property type="term" value="F:racemase and epimerase activity, acting on carbohydrates and derivatives"/>
    <property type="evidence" value="ECO:0007669"/>
    <property type="project" value="InterPro"/>
</dbReference>
<dbReference type="Pfam" id="PF00834">
    <property type="entry name" value="Ribul_P_3_epim"/>
    <property type="match status" value="1"/>
</dbReference>